<organism evidence="1 2">
    <name type="scientific">Arthrobacter terricola</name>
    <dbReference type="NCBI Taxonomy" id="2547396"/>
    <lineage>
        <taxon>Bacteria</taxon>
        <taxon>Bacillati</taxon>
        <taxon>Actinomycetota</taxon>
        <taxon>Actinomycetes</taxon>
        <taxon>Micrococcales</taxon>
        <taxon>Micrococcaceae</taxon>
        <taxon>Arthrobacter</taxon>
    </lineage>
</organism>
<gene>
    <name evidence="1" type="ORF">E1809_26000</name>
</gene>
<keyword evidence="2" id="KW-1185">Reference proteome</keyword>
<dbReference type="RefSeq" id="WP_133207118.1">
    <property type="nucleotide sequence ID" value="NZ_SMRU01000072.1"/>
</dbReference>
<dbReference type="InterPro" id="IPR021848">
    <property type="entry name" value="HODM_asu-like"/>
</dbReference>
<dbReference type="AlphaFoldDB" id="A0A4R5K1E8"/>
<evidence type="ECO:0000313" key="1">
    <source>
        <dbReference type="EMBL" id="TDF84869.1"/>
    </source>
</evidence>
<sequence length="336" mass="38451">MSITIDKDSELAVLPERIRKFPFPFANDFYRYSANVEPANKDVATEVGNWGAGLIDIDEFYHEELADREAILKRDPSRMQVLPHMRTAVWDSIATLLPSMAAENPEIMSFQRDGDTCRWQNSLQSLDLEFTMGDDDSLPMEPMRFLGTQIQDDIVLLDVRENTMWLDAGLVTFAADWSFGFDVGMTFAEIHGPVPRVKEENIVSRAEKFLLRLQPGEQFRRTNWTMTVGRRLDTSTETYPEWGPDRGTIADDPDMPNKLHLRVEVQHLIRLPHSGVLMFLIRSYLLPLSDIAKVPSWREKFGHVLAELPDDMAEYKGIIRYRKAASDWLLSGKSAA</sequence>
<dbReference type="Pfam" id="PF11927">
    <property type="entry name" value="HODM_asu-like"/>
    <property type="match status" value="1"/>
</dbReference>
<comment type="caution">
    <text evidence="1">The sequence shown here is derived from an EMBL/GenBank/DDBJ whole genome shotgun (WGS) entry which is preliminary data.</text>
</comment>
<reference evidence="1 2" key="1">
    <citation type="submission" date="2019-03" db="EMBL/GenBank/DDBJ databases">
        <title>Whole genome sequence of Arthrobacter sp JH1-1.</title>
        <authorList>
            <person name="Trinh H.N."/>
        </authorList>
    </citation>
    <scope>NUCLEOTIDE SEQUENCE [LARGE SCALE GENOMIC DNA]</scope>
    <source>
        <strain evidence="1 2">JH1-1</strain>
    </source>
</reference>
<name>A0A4R5K1E8_9MICC</name>
<accession>A0A4R5K1E8</accession>
<dbReference type="OrthoDB" id="5242510at2"/>
<dbReference type="Proteomes" id="UP000295511">
    <property type="component" value="Unassembled WGS sequence"/>
</dbReference>
<protein>
    <submittedName>
        <fullName evidence="1">DUF3445 domain-containing protein</fullName>
    </submittedName>
</protein>
<dbReference type="EMBL" id="SMRU01000072">
    <property type="protein sequence ID" value="TDF84869.1"/>
    <property type="molecule type" value="Genomic_DNA"/>
</dbReference>
<proteinExistence type="predicted"/>
<evidence type="ECO:0000313" key="2">
    <source>
        <dbReference type="Proteomes" id="UP000295511"/>
    </source>
</evidence>